<gene>
    <name evidence="3" type="ORF">F2Q68_00029081</name>
</gene>
<dbReference type="GO" id="GO:0006338">
    <property type="term" value="P:chromatin remodeling"/>
    <property type="evidence" value="ECO:0007669"/>
    <property type="project" value="InterPro"/>
</dbReference>
<accession>A0A8S9G6W3</accession>
<feature type="region of interest" description="Disordered" evidence="1">
    <location>
        <begin position="30"/>
        <end position="59"/>
    </location>
</feature>
<dbReference type="Pfam" id="PF06461">
    <property type="entry name" value="CHDII_SANT-like"/>
    <property type="match status" value="1"/>
</dbReference>
<feature type="domain" description="CHD subfamily II SANT-like" evidence="2">
    <location>
        <begin position="25"/>
        <end position="180"/>
    </location>
</feature>
<dbReference type="Proteomes" id="UP000712281">
    <property type="component" value="Unassembled WGS sequence"/>
</dbReference>
<comment type="caution">
    <text evidence="3">The sequence shown here is derived from an EMBL/GenBank/DDBJ whole genome shotgun (WGS) entry which is preliminary data.</text>
</comment>
<dbReference type="InterPro" id="IPR009462">
    <property type="entry name" value="CHD_II_SANT-like"/>
</dbReference>
<dbReference type="SMART" id="SM01146">
    <property type="entry name" value="DUF1086"/>
    <property type="match status" value="1"/>
</dbReference>
<organism evidence="3 4">
    <name type="scientific">Brassica cretica</name>
    <name type="common">Mustard</name>
    <dbReference type="NCBI Taxonomy" id="69181"/>
    <lineage>
        <taxon>Eukaryota</taxon>
        <taxon>Viridiplantae</taxon>
        <taxon>Streptophyta</taxon>
        <taxon>Embryophyta</taxon>
        <taxon>Tracheophyta</taxon>
        <taxon>Spermatophyta</taxon>
        <taxon>Magnoliopsida</taxon>
        <taxon>eudicotyledons</taxon>
        <taxon>Gunneridae</taxon>
        <taxon>Pentapetalae</taxon>
        <taxon>rosids</taxon>
        <taxon>malvids</taxon>
        <taxon>Brassicales</taxon>
        <taxon>Brassicaceae</taxon>
        <taxon>Brassiceae</taxon>
        <taxon>Brassica</taxon>
    </lineage>
</organism>
<dbReference type="GO" id="GO:0003677">
    <property type="term" value="F:DNA binding"/>
    <property type="evidence" value="ECO:0007669"/>
    <property type="project" value="InterPro"/>
</dbReference>
<dbReference type="EMBL" id="QGKW02002005">
    <property type="protein sequence ID" value="KAF2540357.1"/>
    <property type="molecule type" value="Genomic_DNA"/>
</dbReference>
<sequence>MRFVIKKLNKLMMIEDNELACLEANSAHEEPKPIDGEAARQGNQMAKRPYNRRTRDTSEPIPLIEGGGRYLKVLGFNELQRKKFIRTLERYGVGNYDWKEFVDPLKPRTYDEIKNYGLRFLKHIVEDKDVNSPTFSDGVPKEGLICHDLLAKIAVMMLIQKKVKLMKDHPTIPVFSDGIIHSKNLATMILTIKKRTGFSCRFLILDKCRNGVGKWSVIVTDIEFGIDQLVRKELNRPYTSFITANGNVKETQIIVTDHIKRRFLILKEAIINEFAEEYYYGQKPSSLIRAQQNGLLDQPKNLFSDKFRLLTERALHKFARKNISRSLRGNGKEYEEEEVKLMKDHPTIPVFSDGIIHRFPALRFRRGIFSNDECDRILLRAVSKNGVGKWSVIVTDIEFGIDQLVRKELNRPFTSFITANGNVKETQIIVTDHIKRRFLILKDAIINEFAEEYYYGQKPSSLMRAQQNGLLDQPKNLFSDKFRLLTERALHKFARKNISRSLRGYGKRRRRRRSN</sequence>
<protein>
    <recommendedName>
        <fullName evidence="2">CHD subfamily II SANT-like domain-containing protein</fullName>
    </recommendedName>
</protein>
<evidence type="ECO:0000259" key="2">
    <source>
        <dbReference type="SMART" id="SM01146"/>
    </source>
</evidence>
<proteinExistence type="predicted"/>
<evidence type="ECO:0000256" key="1">
    <source>
        <dbReference type="SAM" id="MobiDB-lite"/>
    </source>
</evidence>
<name>A0A8S9G6W3_BRACR</name>
<reference evidence="3" key="1">
    <citation type="submission" date="2019-12" db="EMBL/GenBank/DDBJ databases">
        <title>Genome sequencing and annotation of Brassica cretica.</title>
        <authorList>
            <person name="Studholme D.J."/>
            <person name="Sarris P.F."/>
        </authorList>
    </citation>
    <scope>NUCLEOTIDE SEQUENCE</scope>
    <source>
        <strain evidence="3">PFS-001/15</strain>
        <tissue evidence="3">Leaf</tissue>
    </source>
</reference>
<evidence type="ECO:0000313" key="4">
    <source>
        <dbReference type="Proteomes" id="UP000712281"/>
    </source>
</evidence>
<evidence type="ECO:0000313" key="3">
    <source>
        <dbReference type="EMBL" id="KAF2540357.1"/>
    </source>
</evidence>
<dbReference type="AlphaFoldDB" id="A0A8S9G6W3"/>